<comment type="caution">
    <text evidence="1">The sequence shown here is derived from an EMBL/GenBank/DDBJ whole genome shotgun (WGS) entry which is preliminary data.</text>
</comment>
<evidence type="ECO:0000313" key="2">
    <source>
        <dbReference type="Proteomes" id="UP001143910"/>
    </source>
</evidence>
<keyword evidence="2" id="KW-1185">Reference proteome</keyword>
<evidence type="ECO:0000313" key="1">
    <source>
        <dbReference type="EMBL" id="KAJ2972593.1"/>
    </source>
</evidence>
<dbReference type="EMBL" id="JANJQO010001117">
    <property type="protein sequence ID" value="KAJ2972593.1"/>
    <property type="molecule type" value="Genomic_DNA"/>
</dbReference>
<dbReference type="Proteomes" id="UP001143910">
    <property type="component" value="Unassembled WGS sequence"/>
</dbReference>
<proteinExistence type="predicted"/>
<organism evidence="1 2">
    <name type="scientific">Zarea fungicola</name>
    <dbReference type="NCBI Taxonomy" id="93591"/>
    <lineage>
        <taxon>Eukaryota</taxon>
        <taxon>Fungi</taxon>
        <taxon>Dikarya</taxon>
        <taxon>Ascomycota</taxon>
        <taxon>Pezizomycotina</taxon>
        <taxon>Sordariomycetes</taxon>
        <taxon>Hypocreomycetidae</taxon>
        <taxon>Hypocreales</taxon>
        <taxon>Cordycipitaceae</taxon>
        <taxon>Zarea</taxon>
    </lineage>
</organism>
<name>A0ACC1N1E4_9HYPO</name>
<protein>
    <submittedName>
        <fullName evidence="1">Uncharacterized protein</fullName>
    </submittedName>
</protein>
<gene>
    <name evidence="1" type="ORF">NQ176_g7068</name>
</gene>
<accession>A0ACC1N1E4</accession>
<reference evidence="1" key="1">
    <citation type="submission" date="2022-08" db="EMBL/GenBank/DDBJ databases">
        <title>Genome Sequence of Lecanicillium fungicola.</title>
        <authorList>
            <person name="Buettner E."/>
        </authorList>
    </citation>
    <scope>NUCLEOTIDE SEQUENCE</scope>
    <source>
        <strain evidence="1">Babe33</strain>
    </source>
</reference>
<sequence>MKLNDWIIYLLLQLSFVAGNPVDLNSRVAPEARDLERRTLNIVGENSWYCWAVSSGVLSNPGYAASLANLHTQIFVYFNVFGNVGPDTFKFTSSRNLGVIWTAEVVVFATTQAFTIADAVNDLFSSLNVGSGIARKGGTAAVTSVTTGRVGALIEMVSMVGGGGTPSVLKRDPDDTGEDMLRRAGCNSGSPFYNCCTVVLE</sequence>